<dbReference type="SUPFAM" id="SSF46689">
    <property type="entry name" value="Homeodomain-like"/>
    <property type="match status" value="1"/>
</dbReference>
<dbReference type="InterPro" id="IPR009057">
    <property type="entry name" value="Homeodomain-like_sf"/>
</dbReference>
<dbReference type="InterPro" id="IPR001647">
    <property type="entry name" value="HTH_TetR"/>
</dbReference>
<dbReference type="InterPro" id="IPR050109">
    <property type="entry name" value="HTH-type_TetR-like_transc_reg"/>
</dbReference>
<dbReference type="Proteomes" id="UP001335729">
    <property type="component" value="Unassembled WGS sequence"/>
</dbReference>
<dbReference type="PANTHER" id="PTHR30055">
    <property type="entry name" value="HTH-TYPE TRANSCRIPTIONAL REGULATOR RUTR"/>
    <property type="match status" value="1"/>
</dbReference>
<sequence length="185" mass="19413">MSRGGKAQRTRDRLVRAAVELCAGEGFENVSVGRIAQAAGVTEMTFYRNFPTKESVVLDDPFDPMIADAVAAQPRSLPALAAVAAGLRHAWAGVDDRAAETVRDRLRVIAASHRLRAAMPQSTAATAQAIADALRSRGVTDVDAEIAAAATIAALTAALLEWAQLDDQPLGDAVERALGILDGAR</sequence>
<reference evidence="6 7" key="1">
    <citation type="submission" date="2024-01" db="EMBL/GenBank/DDBJ databases">
        <title>Draft genome sequence of Gordonia sp. PKS22-38.</title>
        <authorList>
            <person name="Suphannarot A."/>
            <person name="Mingma R."/>
        </authorList>
    </citation>
    <scope>NUCLEOTIDE SEQUENCE [LARGE SCALE GENOMIC DNA]</scope>
    <source>
        <strain evidence="6 7">PKS22-38</strain>
    </source>
</reference>
<keyword evidence="2 4" id="KW-0238">DNA-binding</keyword>
<evidence type="ECO:0000259" key="5">
    <source>
        <dbReference type="PROSITE" id="PS50977"/>
    </source>
</evidence>
<proteinExistence type="predicted"/>
<keyword evidence="7" id="KW-1185">Reference proteome</keyword>
<feature type="domain" description="HTH tetR-type" evidence="5">
    <location>
        <begin position="8"/>
        <end position="68"/>
    </location>
</feature>
<dbReference type="Gene3D" id="1.10.10.60">
    <property type="entry name" value="Homeodomain-like"/>
    <property type="match status" value="1"/>
</dbReference>
<accession>A0ABU7N0H9</accession>
<comment type="caution">
    <text evidence="6">The sequence shown here is derived from an EMBL/GenBank/DDBJ whole genome shotgun (WGS) entry which is preliminary data.</text>
</comment>
<evidence type="ECO:0000313" key="7">
    <source>
        <dbReference type="Proteomes" id="UP001335729"/>
    </source>
</evidence>
<evidence type="ECO:0000256" key="4">
    <source>
        <dbReference type="PROSITE-ProRule" id="PRU00335"/>
    </source>
</evidence>
<evidence type="ECO:0000313" key="6">
    <source>
        <dbReference type="EMBL" id="MEE4026087.1"/>
    </source>
</evidence>
<keyword evidence="3" id="KW-0804">Transcription</keyword>
<evidence type="ECO:0000256" key="1">
    <source>
        <dbReference type="ARBA" id="ARBA00023015"/>
    </source>
</evidence>
<evidence type="ECO:0000256" key="3">
    <source>
        <dbReference type="ARBA" id="ARBA00023163"/>
    </source>
</evidence>
<dbReference type="Pfam" id="PF17754">
    <property type="entry name" value="TetR_C_14"/>
    <property type="match status" value="1"/>
</dbReference>
<dbReference type="RefSeq" id="WP_330507478.1">
    <property type="nucleotide sequence ID" value="NZ_JAZDUE010000036.1"/>
</dbReference>
<dbReference type="EMBL" id="JAZDUE010000036">
    <property type="protein sequence ID" value="MEE4026087.1"/>
    <property type="molecule type" value="Genomic_DNA"/>
</dbReference>
<evidence type="ECO:0000256" key="2">
    <source>
        <dbReference type="ARBA" id="ARBA00023125"/>
    </source>
</evidence>
<name>A0ABU7N0H9_9ACTN</name>
<keyword evidence="1" id="KW-0805">Transcription regulation</keyword>
<protein>
    <submittedName>
        <fullName evidence="6">Helix-turn-helix domain-containing protein</fullName>
    </submittedName>
</protein>
<gene>
    <name evidence="6" type="ORF">V1Y59_23605</name>
</gene>
<dbReference type="PRINTS" id="PR00455">
    <property type="entry name" value="HTHTETR"/>
</dbReference>
<dbReference type="InterPro" id="IPR041347">
    <property type="entry name" value="MftR_C"/>
</dbReference>
<organism evidence="6 7">
    <name type="scientific">Gordonia prachuapensis</name>
    <dbReference type="NCBI Taxonomy" id="3115651"/>
    <lineage>
        <taxon>Bacteria</taxon>
        <taxon>Bacillati</taxon>
        <taxon>Actinomycetota</taxon>
        <taxon>Actinomycetes</taxon>
        <taxon>Mycobacteriales</taxon>
        <taxon>Gordoniaceae</taxon>
        <taxon>Gordonia</taxon>
    </lineage>
</organism>
<dbReference type="PANTHER" id="PTHR30055:SF238">
    <property type="entry name" value="MYCOFACTOCIN BIOSYNTHESIS TRANSCRIPTIONAL REGULATOR MFTR-RELATED"/>
    <property type="match status" value="1"/>
</dbReference>
<dbReference type="Gene3D" id="1.10.357.10">
    <property type="entry name" value="Tetracycline Repressor, domain 2"/>
    <property type="match status" value="1"/>
</dbReference>
<dbReference type="PROSITE" id="PS50977">
    <property type="entry name" value="HTH_TETR_2"/>
    <property type="match status" value="1"/>
</dbReference>
<feature type="DNA-binding region" description="H-T-H motif" evidence="4">
    <location>
        <begin position="31"/>
        <end position="50"/>
    </location>
</feature>
<dbReference type="Pfam" id="PF00440">
    <property type="entry name" value="TetR_N"/>
    <property type="match status" value="1"/>
</dbReference>